<feature type="compositionally biased region" description="Polar residues" evidence="1">
    <location>
        <begin position="541"/>
        <end position="550"/>
    </location>
</feature>
<organism evidence="3 4">
    <name type="scientific">Seminavis robusta</name>
    <dbReference type="NCBI Taxonomy" id="568900"/>
    <lineage>
        <taxon>Eukaryota</taxon>
        <taxon>Sar</taxon>
        <taxon>Stramenopiles</taxon>
        <taxon>Ochrophyta</taxon>
        <taxon>Bacillariophyta</taxon>
        <taxon>Bacillariophyceae</taxon>
        <taxon>Bacillariophycidae</taxon>
        <taxon>Naviculales</taxon>
        <taxon>Naviculaceae</taxon>
        <taxon>Seminavis</taxon>
    </lineage>
</organism>
<keyword evidence="2" id="KW-0812">Transmembrane</keyword>
<evidence type="ECO:0000313" key="4">
    <source>
        <dbReference type="Proteomes" id="UP001153069"/>
    </source>
</evidence>
<comment type="caution">
    <text evidence="3">The sequence shown here is derived from an EMBL/GenBank/DDBJ whole genome shotgun (WGS) entry which is preliminary data.</text>
</comment>
<dbReference type="OrthoDB" id="1658288at2759"/>
<evidence type="ECO:0000313" key="3">
    <source>
        <dbReference type="EMBL" id="CAB9529881.1"/>
    </source>
</evidence>
<keyword evidence="4" id="KW-1185">Reference proteome</keyword>
<dbReference type="Proteomes" id="UP001153069">
    <property type="component" value="Unassembled WGS sequence"/>
</dbReference>
<name>A0A9N8EZ21_9STRA</name>
<keyword evidence="2" id="KW-1133">Transmembrane helix</keyword>
<dbReference type="EMBL" id="CAICTM010002656">
    <property type="protein sequence ID" value="CAB9529881.1"/>
    <property type="molecule type" value="Genomic_DNA"/>
</dbReference>
<proteinExistence type="predicted"/>
<feature type="region of interest" description="Disordered" evidence="1">
    <location>
        <begin position="529"/>
        <end position="550"/>
    </location>
</feature>
<sequence>MKWNAILSHLNRHANQLQSSVVNATMPVAQSSLTFLDENLPDWAISAMMIVESFSKDLLEAIVAMDGARVWSLMGFSSHTDYWLLLLCGVLTVLAFLQMAIFSRPPPVPLKTLPRRPALSILFKPDDISATAGVTGTTAASATGTSLPSREATAVSSKRSHPNRHNSNTNSLRLETVESEDDIDEVLVDDSIHSTRSGISTEASTVESPLMFVQDLPDSFAPLLSSSHTEVILQQLTADLLHAVQAEASVRVREGRHEIPLDKDQSRPQFQMHPPKGGCRISAVAVVGSDNLTLEEDLDVSRETTSRSQPMVKKAELNLDPPMPLANVAPTLIHIPTLFQDKKLPVLRRIQIMRMFMDFVISISSWLEKMLWIVESFCQIHLSNVQITPTFKGREQDNSPEWRLTLSFSGHVLLFGVIPIPFISVGLPTFIIPQPHALLSHLMSAQPLASAELKRENIAEKKIALAVLNTAESWNVDVKVVGTPPALCLDVTLPGGVGMALEILYGRDPHAGRSRSDAGASVAMGSQKGTFLGKQHKRNTSVDSNDSGSSWTTLAESLRRASTTTQAATQYDANEQVPWSLDFSAKGTVSKEKMTVHVRKLVLFHDDKTLDIPLQSKVGTRGSFAVWKADPATQDVSLANAIPLKRRANSFTYHPELTSPADSPSVAALLLFPDDAAEFHRDLRLLQYDYAFDVSDDTRMDAITVSVGASHPMLKGGHMITTMLEAIYAHGSITARAGALFDPCEYRRKRNILLHLPAVDFSFGINNIFIPPESMSYSDDGQTKCIPEMDGGRMTVRVLGGMNEKDKSPLSGGDREIAPVKEGIKVVADFGIGSFTMRNESNVKEFPELDIFEGTKLRSLISGAVSGSAGAHLRPQKMPTVCSSTGPNIFNPLEAYEVDFSGSNLSLKLKETTASLGHRRLIIPTETSLLVKVVESVVDMSAEGQTKCEIGWDFQGLSPILQVTDIGDVPEKAAPEKRQQASLLIPPLRQGRIAINVSAVGGISITKAATSRDDRDGLYDWKFFNALVSPDSQSAARIMDVLHDKRSMNRILEVSRLVNKDIHRLMSYALTQVWRAKEIFDQEGVSDPKHAIPAYNMARILSLFLAGDDGQVDAILPLVQKTVAGEGLDVVKVKELIRQHVESYDEWAPEFDRAVRMASMFLGPGAANPPYVEPECPPLSQVNHHLARFSDVPSAKQLYEQIHDKTHLPLDPRFSNFVSRIAPYLSFRQVEYFLQARAARDWQPQDLRRIRYVYSIKRKVLQIAESYGGLSFLPQSFLVSVFLGEATRSSLRVTKRAGAQSRSRKDRSSAAVSLGTKARKSRRVSTLMKLRKQRAKLHDGNDALNDESYIGTPAGRLAAMAARNHASSDENPTEVPDLLLGQRATVAEPYELGDSLLGPHDVAILLQCGLTSAMKSSTVVQLNQRMLLDLMASQPSSFASAVLADIGTPGGQGSARALTSALMALLDLDQNSFRPIHRLDMHALLEEWLPGLKIPKREDYLAGGRWARQSYYEAVYAVASSILEDAECYMALKSYVQRERRQKESDPLPKPREELDEENSDPERDSKLRDLIETAKNKIAEADAVGKKAARRLKEDEYWAKRESEYETAIKLYKESFDACAEVLSMDKLAFHASWFGEYYKRNYDALMIKSMFDNVIEDVDNVRYWLHAVRRGARRNMNEEDYERDFWGNKIDREKIFLEPKRYKEQEIVDAIVDTMIFEEEDKMRLKKDPLVRLLIPNPPGNYNVSVVTAMGVITEGKKGLELVDALKRLKEKRGVHHFRADTGTARSFEFNASKIQEAIESAVRLGRPYGLIGYSQGCANALLAESELLAGSPLQQKYLSDEKSGLVCRQLLFSAANGSMHGPASDKKVQKLIVMCEEFFKYQQGYSSRALVSTVLEVLTQAMDSSAFQKVIGGAQSFLTEGCRAFWRESQQLPHVPTCVLRGVMEEHTTPECLEMISHLLTKQSGSALHDSQVHVYDAVGYPVYHQNRNGRLLKKIAIGDGAIQRTHHWSPLSDEVEWVRTPKDIEDASFDCAKDRHVFPWLDVNVRFGFIKYATEEEDPRDWEDVAERLSSGAHPSRLLLGSK</sequence>
<reference evidence="3" key="1">
    <citation type="submission" date="2020-06" db="EMBL/GenBank/DDBJ databases">
        <authorList>
            <consortium name="Plant Systems Biology data submission"/>
        </authorList>
    </citation>
    <scope>NUCLEOTIDE SEQUENCE</scope>
    <source>
        <strain evidence="3">D6</strain>
    </source>
</reference>
<feature type="transmembrane region" description="Helical" evidence="2">
    <location>
        <begin position="82"/>
        <end position="102"/>
    </location>
</feature>
<feature type="region of interest" description="Disordered" evidence="1">
    <location>
        <begin position="1293"/>
        <end position="1318"/>
    </location>
</feature>
<protein>
    <submittedName>
        <fullName evidence="3">Uncharacterized protein</fullName>
    </submittedName>
</protein>
<feature type="region of interest" description="Disordered" evidence="1">
    <location>
        <begin position="1540"/>
        <end position="1567"/>
    </location>
</feature>
<keyword evidence="2" id="KW-0472">Membrane</keyword>
<accession>A0A9N8EZ21</accession>
<gene>
    <name evidence="3" type="ORF">SEMRO_2658_G333900.1</name>
</gene>
<feature type="region of interest" description="Disordered" evidence="1">
    <location>
        <begin position="139"/>
        <end position="176"/>
    </location>
</feature>
<evidence type="ECO:0000256" key="2">
    <source>
        <dbReference type="SAM" id="Phobius"/>
    </source>
</evidence>
<feature type="compositionally biased region" description="Basic and acidic residues" evidence="1">
    <location>
        <begin position="1540"/>
        <end position="1553"/>
    </location>
</feature>
<evidence type="ECO:0000256" key="1">
    <source>
        <dbReference type="SAM" id="MobiDB-lite"/>
    </source>
</evidence>